<reference evidence="2" key="1">
    <citation type="journal article" date="2023" name="G3 (Bethesda)">
        <title>Whole genome assemblies of Zophobas morio and Tenebrio molitor.</title>
        <authorList>
            <person name="Kaur S."/>
            <person name="Stinson S.A."/>
            <person name="diCenzo G.C."/>
        </authorList>
    </citation>
    <scope>NUCLEOTIDE SEQUENCE</scope>
    <source>
        <strain evidence="2">QUZm001</strain>
    </source>
</reference>
<keyword evidence="1" id="KW-0732">Signal</keyword>
<protein>
    <recommendedName>
        <fullName evidence="4">Defensin</fullName>
    </recommendedName>
</protein>
<dbReference type="Proteomes" id="UP001168821">
    <property type="component" value="Unassembled WGS sequence"/>
</dbReference>
<sequence length="73" mass="8163">MAKLTFVFALVAALFIISATAQQYDQYEGEGVVEEVKQRAERGFFCNPGQCYGYCRRNGHRRASCSGDECVCL</sequence>
<organism evidence="2 3">
    <name type="scientific">Zophobas morio</name>
    <dbReference type="NCBI Taxonomy" id="2755281"/>
    <lineage>
        <taxon>Eukaryota</taxon>
        <taxon>Metazoa</taxon>
        <taxon>Ecdysozoa</taxon>
        <taxon>Arthropoda</taxon>
        <taxon>Hexapoda</taxon>
        <taxon>Insecta</taxon>
        <taxon>Pterygota</taxon>
        <taxon>Neoptera</taxon>
        <taxon>Endopterygota</taxon>
        <taxon>Coleoptera</taxon>
        <taxon>Polyphaga</taxon>
        <taxon>Cucujiformia</taxon>
        <taxon>Tenebrionidae</taxon>
        <taxon>Zophobas</taxon>
    </lineage>
</organism>
<evidence type="ECO:0000256" key="1">
    <source>
        <dbReference type="SAM" id="SignalP"/>
    </source>
</evidence>
<name>A0AA38HRQ5_9CUCU</name>
<feature type="chain" id="PRO_5041406022" description="Defensin" evidence="1">
    <location>
        <begin position="22"/>
        <end position="73"/>
    </location>
</feature>
<gene>
    <name evidence="2" type="ORF">Zmor_025566</name>
</gene>
<evidence type="ECO:0000313" key="2">
    <source>
        <dbReference type="EMBL" id="KAJ3642813.1"/>
    </source>
</evidence>
<proteinExistence type="predicted"/>
<comment type="caution">
    <text evidence="2">The sequence shown here is derived from an EMBL/GenBank/DDBJ whole genome shotgun (WGS) entry which is preliminary data.</text>
</comment>
<feature type="signal peptide" evidence="1">
    <location>
        <begin position="1"/>
        <end position="21"/>
    </location>
</feature>
<accession>A0AA38HRQ5</accession>
<dbReference type="AlphaFoldDB" id="A0AA38HRQ5"/>
<dbReference type="EMBL" id="JALNTZ010000008">
    <property type="protein sequence ID" value="KAJ3642813.1"/>
    <property type="molecule type" value="Genomic_DNA"/>
</dbReference>
<evidence type="ECO:0008006" key="4">
    <source>
        <dbReference type="Google" id="ProtNLM"/>
    </source>
</evidence>
<evidence type="ECO:0000313" key="3">
    <source>
        <dbReference type="Proteomes" id="UP001168821"/>
    </source>
</evidence>
<keyword evidence="3" id="KW-1185">Reference proteome</keyword>